<dbReference type="GO" id="GO:0102193">
    <property type="term" value="F:protein-ribulosamine 3-kinase activity"/>
    <property type="evidence" value="ECO:0007669"/>
    <property type="project" value="UniProtKB-EC"/>
</dbReference>
<dbReference type="InterPro" id="IPR011009">
    <property type="entry name" value="Kinase-like_dom_sf"/>
</dbReference>
<organism evidence="3 4">
    <name type="scientific">Claviceps pusilla</name>
    <dbReference type="NCBI Taxonomy" id="123648"/>
    <lineage>
        <taxon>Eukaryota</taxon>
        <taxon>Fungi</taxon>
        <taxon>Dikarya</taxon>
        <taxon>Ascomycota</taxon>
        <taxon>Pezizomycotina</taxon>
        <taxon>Sordariomycetes</taxon>
        <taxon>Hypocreomycetidae</taxon>
        <taxon>Hypocreales</taxon>
        <taxon>Clavicipitaceae</taxon>
        <taxon>Claviceps</taxon>
    </lineage>
</organism>
<gene>
    <name evidence="3" type="ORF">E4U43_000834</name>
</gene>
<dbReference type="Pfam" id="PF03881">
    <property type="entry name" value="Fructosamin_kin"/>
    <property type="match status" value="1"/>
</dbReference>
<keyword evidence="4" id="KW-1185">Reference proteome</keyword>
<dbReference type="Gene3D" id="3.90.1200.10">
    <property type="match status" value="1"/>
</dbReference>
<reference evidence="3" key="1">
    <citation type="journal article" date="2020" name="bioRxiv">
        <title>Whole genome comparisons of ergot fungi reveals the divergence and evolution of species within the genus Claviceps are the result of varying mechanisms driving genome evolution and host range expansion.</title>
        <authorList>
            <person name="Wyka S.A."/>
            <person name="Mondo S.J."/>
            <person name="Liu M."/>
            <person name="Dettman J."/>
            <person name="Nalam V."/>
            <person name="Broders K.D."/>
        </authorList>
    </citation>
    <scope>NUCLEOTIDE SEQUENCE</scope>
    <source>
        <strain evidence="3">CCC 602</strain>
    </source>
</reference>
<evidence type="ECO:0000313" key="3">
    <source>
        <dbReference type="EMBL" id="KAG6003895.1"/>
    </source>
</evidence>
<dbReference type="GO" id="GO:0016301">
    <property type="term" value="F:kinase activity"/>
    <property type="evidence" value="ECO:0007669"/>
    <property type="project" value="UniProtKB-UniRule"/>
</dbReference>
<evidence type="ECO:0000256" key="1">
    <source>
        <dbReference type="ARBA" id="ARBA00011961"/>
    </source>
</evidence>
<accession>A0A9P7N9C6</accession>
<sequence>MKPNPLVDVAILRALHLQDQDATIRPHGHSGFSSTFKLITRTKNGQQMSYFVKTGTGEDAEQMFKDFLHLDAGFHAKDLGSGPSLAAKLAKLHTTPAPTPEGHSKPMFGFPVSTCCGKTAQDNTWKASWAVFYAENRLRGILTTCLQNQGSDAELSNTVQSVADKVVPRLIGDETVKNITPVLVHGDLWSGNCAVGRIAGREGAQYEVVVFDPAAVYGHSEYELGMMKMFGGGFGARFWEEYEELVPKAEPRAEWEDRLLLYEL</sequence>
<evidence type="ECO:0000256" key="2">
    <source>
        <dbReference type="ARBA" id="ARBA00048655"/>
    </source>
</evidence>
<proteinExistence type="predicted"/>
<name>A0A9P7N9C6_9HYPO</name>
<dbReference type="EMBL" id="SRPW01001255">
    <property type="protein sequence ID" value="KAG6003895.1"/>
    <property type="molecule type" value="Genomic_DNA"/>
</dbReference>
<dbReference type="InterPro" id="IPR016477">
    <property type="entry name" value="Fructo-/Ketosamine-3-kinase"/>
</dbReference>
<dbReference type="PANTHER" id="PTHR12149:SF8">
    <property type="entry name" value="PROTEIN-RIBULOSAMINE 3-KINASE"/>
    <property type="match status" value="1"/>
</dbReference>
<dbReference type="FunFam" id="3.90.1200.10:FF:000018">
    <property type="entry name" value="Fructosamine-3-kinase, putative"/>
    <property type="match status" value="1"/>
</dbReference>
<dbReference type="AlphaFoldDB" id="A0A9P7N9C6"/>
<comment type="caution">
    <text evidence="3">The sequence shown here is derived from an EMBL/GenBank/DDBJ whole genome shotgun (WGS) entry which is preliminary data.</text>
</comment>
<comment type="catalytic activity">
    <reaction evidence="2">
        <text>N(6)-D-ribulosyl-L-lysyl-[protein] + ATP = N(6)-(3-O-phospho-D-ribulosyl)-L-lysyl-[protein] + ADP + H(+)</text>
        <dbReference type="Rhea" id="RHEA:48432"/>
        <dbReference type="Rhea" id="RHEA-COMP:12103"/>
        <dbReference type="Rhea" id="RHEA-COMP:12104"/>
        <dbReference type="ChEBI" id="CHEBI:15378"/>
        <dbReference type="ChEBI" id="CHEBI:30616"/>
        <dbReference type="ChEBI" id="CHEBI:90418"/>
        <dbReference type="ChEBI" id="CHEBI:90420"/>
        <dbReference type="ChEBI" id="CHEBI:456216"/>
        <dbReference type="EC" id="2.7.1.172"/>
    </reaction>
    <physiologicalReaction direction="left-to-right" evidence="2">
        <dbReference type="Rhea" id="RHEA:48433"/>
    </physiologicalReaction>
</comment>
<evidence type="ECO:0000313" key="4">
    <source>
        <dbReference type="Proteomes" id="UP000748025"/>
    </source>
</evidence>
<dbReference type="PANTHER" id="PTHR12149">
    <property type="entry name" value="FRUCTOSAMINE 3 KINASE-RELATED PROTEIN"/>
    <property type="match status" value="1"/>
</dbReference>
<dbReference type="Proteomes" id="UP000748025">
    <property type="component" value="Unassembled WGS sequence"/>
</dbReference>
<dbReference type="SUPFAM" id="SSF56112">
    <property type="entry name" value="Protein kinase-like (PK-like)"/>
    <property type="match status" value="1"/>
</dbReference>
<dbReference type="EC" id="2.7.1.172" evidence="1"/>
<dbReference type="OrthoDB" id="5772781at2759"/>
<protein>
    <recommendedName>
        <fullName evidence="1">protein-ribulosamine 3-kinase</fullName>
        <ecNumber evidence="1">2.7.1.172</ecNumber>
    </recommendedName>
</protein>